<evidence type="ECO:0000313" key="13">
    <source>
        <dbReference type="EMBL" id="SDD66082.1"/>
    </source>
</evidence>
<proteinExistence type="inferred from homology"/>
<dbReference type="FunFam" id="3.60.20.10:FF:000006">
    <property type="entry name" value="Glutamine--fructose-6-phosphate aminotransferase [isomerizing]"/>
    <property type="match status" value="1"/>
</dbReference>
<dbReference type="HAMAP" id="MF_00164">
    <property type="entry name" value="GlmS"/>
    <property type="match status" value="1"/>
</dbReference>
<dbReference type="EMBL" id="FNAG01000005">
    <property type="protein sequence ID" value="SDD66082.1"/>
    <property type="molecule type" value="Genomic_DNA"/>
</dbReference>
<dbReference type="CDD" id="cd05008">
    <property type="entry name" value="SIS_GlmS_GlmD_1"/>
    <property type="match status" value="1"/>
</dbReference>
<feature type="initiator methionine" description="Removed" evidence="10">
    <location>
        <position position="1"/>
    </location>
</feature>
<keyword evidence="7 10" id="KW-0808">Transferase</keyword>
<evidence type="ECO:0000256" key="10">
    <source>
        <dbReference type="HAMAP-Rule" id="MF_00164"/>
    </source>
</evidence>
<evidence type="ECO:0000256" key="5">
    <source>
        <dbReference type="ARBA" id="ARBA00022490"/>
    </source>
</evidence>
<dbReference type="AlphaFoldDB" id="A0A1G6WJM9"/>
<sequence>MCGIVGAVAERDVGAILIAGLHALEYRGYDSAGLAVLQDGQLQRRRAKGKVRDLEQLLAEQPVAAKIGIAHTRWATHGVPSTHNAHPHVSADRVSVVHNGIIENHAELRAELQAAGYEFTSETDTEVIAHLVESLLKQGRDLRAAVVAATQRLHGAYAIAVLSSEEPGRLIGARRGSPLVVGIGIGEHFLGSDVQALLRVTNRFVYLQEGDIVEIRRDGYAVFDASGVAVEREERVTDLSADAVERGEYRHYMLKEIHEQPEAVARTLEGRISGERILPNVFGVDAEPLLAKVKQLHIVACGTSYHAGMVAKYWIEALAGLPCSVEVASEYRYRTTVVPEGTLFVAISQSGETADTLAALRSGRETSRYLGALAVCNVPESSLVRESDLVLMTRAGPEIGVASTKAFTTQLAALALLTLELGRLNGMAEQKYARLVNQLASLPRLVADALKLDSQVHALAERFVDKQHALFLGRGASYPIAIEGALKLKEISYIHAEAYPAGELKHGPLALVDEHMPVIAVAPNNQLLEKLKSNLEEVRARGGELFVIADNEVEVPLAPERGALLKLESGGNLIGPAVFNIALQLLAYHVAVLKGTDVDQPRNLAKSVTVE</sequence>
<evidence type="ECO:0000256" key="2">
    <source>
        <dbReference type="ARBA" id="ARBA00004496"/>
    </source>
</evidence>
<evidence type="ECO:0000256" key="6">
    <source>
        <dbReference type="ARBA" id="ARBA00022576"/>
    </source>
</evidence>
<dbReference type="InterPro" id="IPR047084">
    <property type="entry name" value="GFAT_N"/>
</dbReference>
<comment type="function">
    <text evidence="10">Catalyzes the first step in hexosamine metabolism, converting fructose-6P into glucosamine-6P using glutamine as a nitrogen source.</text>
</comment>
<dbReference type="FunFam" id="3.40.50.10490:FF:000001">
    <property type="entry name" value="Glutamine--fructose-6-phosphate aminotransferase [isomerizing]"/>
    <property type="match status" value="1"/>
</dbReference>
<dbReference type="EC" id="2.6.1.16" evidence="3 10"/>
<evidence type="ECO:0000259" key="11">
    <source>
        <dbReference type="PROSITE" id="PS51278"/>
    </source>
</evidence>
<comment type="subcellular location">
    <subcellularLocation>
        <location evidence="2 10">Cytoplasm</location>
    </subcellularLocation>
</comment>
<evidence type="ECO:0000256" key="1">
    <source>
        <dbReference type="ARBA" id="ARBA00001031"/>
    </source>
</evidence>
<evidence type="ECO:0000256" key="4">
    <source>
        <dbReference type="ARBA" id="ARBA00016090"/>
    </source>
</evidence>
<feature type="active site" description="Nucleophile; for GATase activity" evidence="10">
    <location>
        <position position="2"/>
    </location>
</feature>
<dbReference type="STRING" id="265719.SAMN04488509_10534"/>
<accession>A0A1G6WJM9</accession>
<dbReference type="SUPFAM" id="SSF56235">
    <property type="entry name" value="N-terminal nucleophile aminohydrolases (Ntn hydrolases)"/>
    <property type="match status" value="1"/>
</dbReference>
<dbReference type="NCBIfam" id="NF001484">
    <property type="entry name" value="PRK00331.1"/>
    <property type="match status" value="1"/>
</dbReference>
<feature type="domain" description="Glutamine amidotransferase type-2" evidence="11">
    <location>
        <begin position="2"/>
        <end position="218"/>
    </location>
</feature>
<feature type="domain" description="SIS" evidence="12">
    <location>
        <begin position="459"/>
        <end position="601"/>
    </location>
</feature>
<dbReference type="GO" id="GO:0006002">
    <property type="term" value="P:fructose 6-phosphate metabolic process"/>
    <property type="evidence" value="ECO:0007669"/>
    <property type="project" value="TreeGrafter"/>
</dbReference>
<dbReference type="GO" id="GO:0006487">
    <property type="term" value="P:protein N-linked glycosylation"/>
    <property type="evidence" value="ECO:0007669"/>
    <property type="project" value="TreeGrafter"/>
</dbReference>
<dbReference type="GO" id="GO:0005829">
    <property type="term" value="C:cytosol"/>
    <property type="evidence" value="ECO:0007669"/>
    <property type="project" value="TreeGrafter"/>
</dbReference>
<keyword evidence="6 10" id="KW-0032">Aminotransferase</keyword>
<keyword evidence="14" id="KW-1185">Reference proteome</keyword>
<dbReference type="InterPro" id="IPR001347">
    <property type="entry name" value="SIS_dom"/>
</dbReference>
<dbReference type="GO" id="GO:0006047">
    <property type="term" value="P:UDP-N-acetylglucosamine metabolic process"/>
    <property type="evidence" value="ECO:0007669"/>
    <property type="project" value="TreeGrafter"/>
</dbReference>
<evidence type="ECO:0000256" key="8">
    <source>
        <dbReference type="ARBA" id="ARBA00022737"/>
    </source>
</evidence>
<dbReference type="GO" id="GO:0004360">
    <property type="term" value="F:glutamine-fructose-6-phosphate transaminase (isomerizing) activity"/>
    <property type="evidence" value="ECO:0007669"/>
    <property type="project" value="UniProtKB-UniRule"/>
</dbReference>
<dbReference type="PROSITE" id="PS51278">
    <property type="entry name" value="GATASE_TYPE_2"/>
    <property type="match status" value="1"/>
</dbReference>
<dbReference type="Proteomes" id="UP000199603">
    <property type="component" value="Unassembled WGS sequence"/>
</dbReference>
<evidence type="ECO:0000256" key="9">
    <source>
        <dbReference type="ARBA" id="ARBA00022962"/>
    </source>
</evidence>
<evidence type="ECO:0000313" key="14">
    <source>
        <dbReference type="Proteomes" id="UP000199603"/>
    </source>
</evidence>
<dbReference type="InterPro" id="IPR046348">
    <property type="entry name" value="SIS_dom_sf"/>
</dbReference>
<reference evidence="13 14" key="1">
    <citation type="submission" date="2016-10" db="EMBL/GenBank/DDBJ databases">
        <authorList>
            <person name="de Groot N.N."/>
        </authorList>
    </citation>
    <scope>NUCLEOTIDE SEQUENCE [LARGE SCALE GENOMIC DNA]</scope>
    <source>
        <strain evidence="13 14">DSM 16957</strain>
    </source>
</reference>
<dbReference type="InterPro" id="IPR005855">
    <property type="entry name" value="GFAT"/>
</dbReference>
<dbReference type="GO" id="GO:0097367">
    <property type="term" value="F:carbohydrate derivative binding"/>
    <property type="evidence" value="ECO:0007669"/>
    <property type="project" value="InterPro"/>
</dbReference>
<keyword evidence="5 10" id="KW-0963">Cytoplasm</keyword>
<dbReference type="FunFam" id="3.40.50.10490:FF:000002">
    <property type="entry name" value="Glutamine--fructose-6-phosphate aminotransferase [isomerizing]"/>
    <property type="match status" value="1"/>
</dbReference>
<comment type="subunit">
    <text evidence="10">Homodimer.</text>
</comment>
<feature type="active site" description="For Fru-6P isomerization activity" evidence="10">
    <location>
        <position position="606"/>
    </location>
</feature>
<comment type="catalytic activity">
    <reaction evidence="1 10">
        <text>D-fructose 6-phosphate + L-glutamine = D-glucosamine 6-phosphate + L-glutamate</text>
        <dbReference type="Rhea" id="RHEA:13237"/>
        <dbReference type="ChEBI" id="CHEBI:29985"/>
        <dbReference type="ChEBI" id="CHEBI:58359"/>
        <dbReference type="ChEBI" id="CHEBI:58725"/>
        <dbReference type="ChEBI" id="CHEBI:61527"/>
        <dbReference type="EC" id="2.6.1.16"/>
    </reaction>
</comment>
<dbReference type="RefSeq" id="WP_091242146.1">
    <property type="nucleotide sequence ID" value="NZ_FNAG01000005.1"/>
</dbReference>
<dbReference type="PANTHER" id="PTHR10937:SF0">
    <property type="entry name" value="GLUTAMINE--FRUCTOSE-6-PHOSPHATE TRANSAMINASE (ISOMERIZING)"/>
    <property type="match status" value="1"/>
</dbReference>
<dbReference type="InterPro" id="IPR035490">
    <property type="entry name" value="GlmS/FrlB_SIS"/>
</dbReference>
<evidence type="ECO:0000259" key="12">
    <source>
        <dbReference type="PROSITE" id="PS51464"/>
    </source>
</evidence>
<dbReference type="SUPFAM" id="SSF53697">
    <property type="entry name" value="SIS domain"/>
    <property type="match status" value="1"/>
</dbReference>
<keyword evidence="8" id="KW-0677">Repeat</keyword>
<gene>
    <name evidence="10" type="primary">glmS</name>
    <name evidence="13" type="ORF">SAMN04488509_10534</name>
</gene>
<dbReference type="GO" id="GO:0046349">
    <property type="term" value="P:amino sugar biosynthetic process"/>
    <property type="evidence" value="ECO:0007669"/>
    <property type="project" value="UniProtKB-ARBA"/>
</dbReference>
<evidence type="ECO:0000256" key="7">
    <source>
        <dbReference type="ARBA" id="ARBA00022679"/>
    </source>
</evidence>
<dbReference type="PROSITE" id="PS51464">
    <property type="entry name" value="SIS"/>
    <property type="match status" value="2"/>
</dbReference>
<dbReference type="PANTHER" id="PTHR10937">
    <property type="entry name" value="GLUCOSAMINE--FRUCTOSE-6-PHOSPHATE AMINOTRANSFERASE, ISOMERIZING"/>
    <property type="match status" value="1"/>
</dbReference>
<dbReference type="Gene3D" id="3.60.20.10">
    <property type="entry name" value="Glutamine Phosphoribosylpyrophosphate, subunit 1, domain 1"/>
    <property type="match status" value="1"/>
</dbReference>
<feature type="domain" description="SIS" evidence="12">
    <location>
        <begin position="286"/>
        <end position="427"/>
    </location>
</feature>
<dbReference type="CDD" id="cd00714">
    <property type="entry name" value="GFAT"/>
    <property type="match status" value="1"/>
</dbReference>
<dbReference type="InterPro" id="IPR035466">
    <property type="entry name" value="GlmS/AgaS_SIS"/>
</dbReference>
<name>A0A1G6WJM9_9GAMM</name>
<protein>
    <recommendedName>
        <fullName evidence="4 10">Glutamine--fructose-6-phosphate aminotransferase [isomerizing]</fullName>
        <ecNumber evidence="3 10">2.6.1.16</ecNumber>
    </recommendedName>
    <alternativeName>
        <fullName evidence="10">D-fructose-6-phosphate amidotransferase</fullName>
    </alternativeName>
    <alternativeName>
        <fullName evidence="10">GFAT</fullName>
    </alternativeName>
    <alternativeName>
        <fullName evidence="10">Glucosamine-6-phosphate synthase</fullName>
    </alternativeName>
    <alternativeName>
        <fullName evidence="10">Hexosephosphate aminotransferase</fullName>
    </alternativeName>
    <alternativeName>
        <fullName evidence="10">L-glutamine--D-fructose-6-phosphate amidotransferase</fullName>
    </alternativeName>
</protein>
<dbReference type="CDD" id="cd05009">
    <property type="entry name" value="SIS_GlmS_GlmD_2"/>
    <property type="match status" value="1"/>
</dbReference>
<dbReference type="OrthoDB" id="9761808at2"/>
<dbReference type="InterPro" id="IPR017932">
    <property type="entry name" value="GATase_2_dom"/>
</dbReference>
<keyword evidence="9" id="KW-0315">Glutamine amidotransferase</keyword>
<dbReference type="Pfam" id="PF01380">
    <property type="entry name" value="SIS"/>
    <property type="match status" value="2"/>
</dbReference>
<dbReference type="GO" id="GO:0005975">
    <property type="term" value="P:carbohydrate metabolic process"/>
    <property type="evidence" value="ECO:0007669"/>
    <property type="project" value="UniProtKB-UniRule"/>
</dbReference>
<dbReference type="NCBIfam" id="TIGR01135">
    <property type="entry name" value="glmS"/>
    <property type="match status" value="1"/>
</dbReference>
<evidence type="ECO:0000256" key="3">
    <source>
        <dbReference type="ARBA" id="ARBA00012916"/>
    </source>
</evidence>
<dbReference type="InterPro" id="IPR029055">
    <property type="entry name" value="Ntn_hydrolases_N"/>
</dbReference>
<dbReference type="Pfam" id="PF13522">
    <property type="entry name" value="GATase_6"/>
    <property type="match status" value="1"/>
</dbReference>
<dbReference type="Gene3D" id="3.40.50.10490">
    <property type="entry name" value="Glucose-6-phosphate isomerase like protein, domain 1"/>
    <property type="match status" value="2"/>
</dbReference>
<organism evidence="13 14">
    <name type="scientific">Aquimonas voraii</name>
    <dbReference type="NCBI Taxonomy" id="265719"/>
    <lineage>
        <taxon>Bacteria</taxon>
        <taxon>Pseudomonadati</taxon>
        <taxon>Pseudomonadota</taxon>
        <taxon>Gammaproteobacteria</taxon>
        <taxon>Lysobacterales</taxon>
        <taxon>Lysobacteraceae</taxon>
        <taxon>Aquimonas</taxon>
    </lineage>
</organism>